<dbReference type="InterPro" id="IPR012677">
    <property type="entry name" value="Nucleotide-bd_a/b_plait_sf"/>
</dbReference>
<evidence type="ECO:0000313" key="2">
    <source>
        <dbReference type="EMBL" id="CAK0823920.1"/>
    </source>
</evidence>
<dbReference type="InterPro" id="IPR035979">
    <property type="entry name" value="RBD_domain_sf"/>
</dbReference>
<dbReference type="SUPFAM" id="SSF54928">
    <property type="entry name" value="RNA-binding domain, RBD"/>
    <property type="match status" value="1"/>
</dbReference>
<feature type="compositionally biased region" description="Gly residues" evidence="1">
    <location>
        <begin position="27"/>
        <end position="43"/>
    </location>
</feature>
<protein>
    <submittedName>
        <fullName evidence="2">Uncharacterized protein</fullName>
    </submittedName>
</protein>
<dbReference type="EMBL" id="CAUYUJ010008435">
    <property type="protein sequence ID" value="CAK0823920.1"/>
    <property type="molecule type" value="Genomic_DNA"/>
</dbReference>
<feature type="region of interest" description="Disordered" evidence="1">
    <location>
        <begin position="1"/>
        <end position="53"/>
    </location>
</feature>
<organism evidence="2 3">
    <name type="scientific">Prorocentrum cordatum</name>
    <dbReference type="NCBI Taxonomy" id="2364126"/>
    <lineage>
        <taxon>Eukaryota</taxon>
        <taxon>Sar</taxon>
        <taxon>Alveolata</taxon>
        <taxon>Dinophyceae</taxon>
        <taxon>Prorocentrales</taxon>
        <taxon>Prorocentraceae</taxon>
        <taxon>Prorocentrum</taxon>
    </lineage>
</organism>
<evidence type="ECO:0000256" key="1">
    <source>
        <dbReference type="SAM" id="MobiDB-lite"/>
    </source>
</evidence>
<comment type="caution">
    <text evidence="2">The sequence shown here is derived from an EMBL/GenBank/DDBJ whole genome shotgun (WGS) entry which is preliminary data.</text>
</comment>
<evidence type="ECO:0000313" key="3">
    <source>
        <dbReference type="Proteomes" id="UP001189429"/>
    </source>
</evidence>
<sequence>PQGGEAAPPGAVAARGAPGAAAVPGGAAHGGGGLGQGGRGAGESGQASEDRQASTITDILQALQQEGDPRRVFMVRQINTLGFDSEEAIASHYSLFGRVVRVLVARSKAKPFRRGGATSTSVRIRPGGIGFVVMSDVGSVNRILREGSVQTVAGKDIRVEMFVPSAPRPPGSGAPWTLEVPP</sequence>
<dbReference type="Proteomes" id="UP001189429">
    <property type="component" value="Unassembled WGS sequence"/>
</dbReference>
<gene>
    <name evidence="2" type="ORF">PCOR1329_LOCUS24484</name>
</gene>
<keyword evidence="3" id="KW-1185">Reference proteome</keyword>
<dbReference type="CDD" id="cd00590">
    <property type="entry name" value="RRM_SF"/>
    <property type="match status" value="1"/>
</dbReference>
<accession>A0ABN9RXN0</accession>
<reference evidence="2" key="1">
    <citation type="submission" date="2023-10" db="EMBL/GenBank/DDBJ databases">
        <authorList>
            <person name="Chen Y."/>
            <person name="Shah S."/>
            <person name="Dougan E. K."/>
            <person name="Thang M."/>
            <person name="Chan C."/>
        </authorList>
    </citation>
    <scope>NUCLEOTIDE SEQUENCE [LARGE SCALE GENOMIC DNA]</scope>
</reference>
<feature type="compositionally biased region" description="Low complexity" evidence="1">
    <location>
        <begin position="1"/>
        <end position="26"/>
    </location>
</feature>
<dbReference type="Gene3D" id="3.30.70.330">
    <property type="match status" value="1"/>
</dbReference>
<name>A0ABN9RXN0_9DINO</name>
<proteinExistence type="predicted"/>
<feature type="non-terminal residue" evidence="2">
    <location>
        <position position="1"/>
    </location>
</feature>